<evidence type="ECO:0000256" key="1">
    <source>
        <dbReference type="ARBA" id="ARBA00001971"/>
    </source>
</evidence>
<comment type="similarity">
    <text evidence="3">Belongs to the cytochrome P450 family.</text>
</comment>
<keyword evidence="6" id="KW-0560">Oxidoreductase</keyword>
<dbReference type="PRINTS" id="PR00465">
    <property type="entry name" value="EP450IV"/>
</dbReference>
<keyword evidence="8" id="KW-0503">Monooxygenase</keyword>
<dbReference type="Pfam" id="PF00067">
    <property type="entry name" value="p450"/>
    <property type="match status" value="1"/>
</dbReference>
<dbReference type="GO" id="GO:0005506">
    <property type="term" value="F:iron ion binding"/>
    <property type="evidence" value="ECO:0007669"/>
    <property type="project" value="InterPro"/>
</dbReference>
<evidence type="ECO:0000256" key="8">
    <source>
        <dbReference type="ARBA" id="ARBA00023033"/>
    </source>
</evidence>
<evidence type="ECO:0000256" key="6">
    <source>
        <dbReference type="ARBA" id="ARBA00023002"/>
    </source>
</evidence>
<dbReference type="AlphaFoldDB" id="A0A1M2VBY2"/>
<dbReference type="InterPro" id="IPR001128">
    <property type="entry name" value="Cyt_P450"/>
</dbReference>
<dbReference type="Proteomes" id="UP000184267">
    <property type="component" value="Unassembled WGS sequence"/>
</dbReference>
<keyword evidence="5 9" id="KW-0479">Metal-binding</keyword>
<comment type="cofactor">
    <cofactor evidence="1 9">
        <name>heme</name>
        <dbReference type="ChEBI" id="CHEBI:30413"/>
    </cofactor>
</comment>
<accession>A0A1M2VBY2</accession>
<dbReference type="OrthoDB" id="2723516at2759"/>
<proteinExistence type="inferred from homology"/>
<dbReference type="PRINTS" id="PR00385">
    <property type="entry name" value="P450"/>
</dbReference>
<evidence type="ECO:0000256" key="5">
    <source>
        <dbReference type="ARBA" id="ARBA00022723"/>
    </source>
</evidence>
<dbReference type="CDD" id="cd11069">
    <property type="entry name" value="CYP_FUM15-like"/>
    <property type="match status" value="1"/>
</dbReference>
<organism evidence="10 11">
    <name type="scientific">Trametes pubescens</name>
    <name type="common">White-rot fungus</name>
    <dbReference type="NCBI Taxonomy" id="154538"/>
    <lineage>
        <taxon>Eukaryota</taxon>
        <taxon>Fungi</taxon>
        <taxon>Dikarya</taxon>
        <taxon>Basidiomycota</taxon>
        <taxon>Agaricomycotina</taxon>
        <taxon>Agaricomycetes</taxon>
        <taxon>Polyporales</taxon>
        <taxon>Polyporaceae</taxon>
        <taxon>Trametes</taxon>
    </lineage>
</organism>
<keyword evidence="4 9" id="KW-0349">Heme</keyword>
<name>A0A1M2VBY2_TRAPU</name>
<reference evidence="10 11" key="1">
    <citation type="submission" date="2016-10" db="EMBL/GenBank/DDBJ databases">
        <title>Genome sequence of the basidiomycete white-rot fungus Trametes pubescens.</title>
        <authorList>
            <person name="Makela M.R."/>
            <person name="Granchi Z."/>
            <person name="Peng M."/>
            <person name="De Vries R.P."/>
            <person name="Grigoriev I."/>
            <person name="Riley R."/>
            <person name="Hilden K."/>
        </authorList>
    </citation>
    <scope>NUCLEOTIDE SEQUENCE [LARGE SCALE GENOMIC DNA]</scope>
    <source>
        <strain evidence="10 11">FBCC735</strain>
    </source>
</reference>
<gene>
    <name evidence="10" type="ORF">TRAPUB_4174</name>
</gene>
<evidence type="ECO:0000256" key="9">
    <source>
        <dbReference type="PIRSR" id="PIRSR602403-1"/>
    </source>
</evidence>
<dbReference type="InterPro" id="IPR050121">
    <property type="entry name" value="Cytochrome_P450_monoxygenase"/>
</dbReference>
<evidence type="ECO:0000256" key="7">
    <source>
        <dbReference type="ARBA" id="ARBA00023004"/>
    </source>
</evidence>
<feature type="binding site" description="axial binding residue" evidence="9">
    <location>
        <position position="491"/>
    </location>
    <ligand>
        <name>heme</name>
        <dbReference type="ChEBI" id="CHEBI:30413"/>
    </ligand>
    <ligandPart>
        <name>Fe</name>
        <dbReference type="ChEBI" id="CHEBI:18248"/>
    </ligandPart>
</feature>
<sequence length="557" mass="62665">MGLILSFLQGFSVTSPDVLAVVFTILGYAAWRLYRLVSFVYLTPLRILPGPPAPSLVYGNLNEFAEVEGSFFADQMFAKYGKTYVDREFFMTPRLWTLDTRALNHVFTHSVEYSRPEENVRQRIKQFGQGILFVHGQEHRQQRRVMNPAFGPTQVRDLTEIFVQKAIQLRDLWSTAASQAGGPVRVNVSKDLGRATLDIIGLAGFNYDFQALDADDKPNELSLAFQQLFKNLRTFSLFGYLMAWFPILKLMPNPRLKRISEAADAIHGVGSKLVTDQKAATMQAAAKKHAHGPERKDLQGRDLLTLLVKANMATDIPDNQKMSDEDVISQIPTFLIAGHETTSTSTTWALYAFCKHPEVQRKLREELLTVETDAPTMEELNALPYLDGVVRETLRLYAPITMLTREAKKDDVIPLSEPVTDRYGKVHHEIRIAKGNKVIIPILAAHRSKEIWGEDALEFKPERWTQPLAATSTLPGVWGHLLTFIGGHRACIGYRFSLVELKALLFVLVRAFEFEFAVPPEDVVNVAAALQRPSLRSAPQEGSQLPLLVKPYTTTAY</sequence>
<dbReference type="InterPro" id="IPR036396">
    <property type="entry name" value="Cyt_P450_sf"/>
</dbReference>
<dbReference type="InterPro" id="IPR002403">
    <property type="entry name" value="Cyt_P450_E_grp-IV"/>
</dbReference>
<dbReference type="GO" id="GO:0004497">
    <property type="term" value="F:monooxygenase activity"/>
    <property type="evidence" value="ECO:0007669"/>
    <property type="project" value="UniProtKB-KW"/>
</dbReference>
<comment type="caution">
    <text evidence="10">The sequence shown here is derived from an EMBL/GenBank/DDBJ whole genome shotgun (WGS) entry which is preliminary data.</text>
</comment>
<dbReference type="Gene3D" id="1.10.630.10">
    <property type="entry name" value="Cytochrome P450"/>
    <property type="match status" value="1"/>
</dbReference>
<dbReference type="PANTHER" id="PTHR24305:SF166">
    <property type="entry name" value="CYTOCHROME P450 12A4, MITOCHONDRIAL-RELATED"/>
    <property type="match status" value="1"/>
</dbReference>
<dbReference type="STRING" id="154538.A0A1M2VBY2"/>
<evidence type="ECO:0000256" key="4">
    <source>
        <dbReference type="ARBA" id="ARBA00022617"/>
    </source>
</evidence>
<dbReference type="EMBL" id="MNAD01001491">
    <property type="protein sequence ID" value="OJT05109.1"/>
    <property type="molecule type" value="Genomic_DNA"/>
</dbReference>
<dbReference type="SUPFAM" id="SSF48264">
    <property type="entry name" value="Cytochrome P450"/>
    <property type="match status" value="1"/>
</dbReference>
<keyword evidence="11" id="KW-1185">Reference proteome</keyword>
<dbReference type="GO" id="GO:0016705">
    <property type="term" value="F:oxidoreductase activity, acting on paired donors, with incorporation or reduction of molecular oxygen"/>
    <property type="evidence" value="ECO:0007669"/>
    <property type="project" value="InterPro"/>
</dbReference>
<keyword evidence="7 9" id="KW-0408">Iron</keyword>
<evidence type="ECO:0000256" key="3">
    <source>
        <dbReference type="ARBA" id="ARBA00010617"/>
    </source>
</evidence>
<evidence type="ECO:0000313" key="11">
    <source>
        <dbReference type="Proteomes" id="UP000184267"/>
    </source>
</evidence>
<evidence type="ECO:0000256" key="2">
    <source>
        <dbReference type="ARBA" id="ARBA00005179"/>
    </source>
</evidence>
<dbReference type="GO" id="GO:0020037">
    <property type="term" value="F:heme binding"/>
    <property type="evidence" value="ECO:0007669"/>
    <property type="project" value="InterPro"/>
</dbReference>
<protein>
    <submittedName>
        <fullName evidence="10">Cytochrome P450 72A14</fullName>
    </submittedName>
</protein>
<comment type="pathway">
    <text evidence="2">Secondary metabolite biosynthesis.</text>
</comment>
<dbReference type="PANTHER" id="PTHR24305">
    <property type="entry name" value="CYTOCHROME P450"/>
    <property type="match status" value="1"/>
</dbReference>
<evidence type="ECO:0000313" key="10">
    <source>
        <dbReference type="EMBL" id="OJT05109.1"/>
    </source>
</evidence>
<dbReference type="OMA" id="HHEIRIA"/>